<dbReference type="EMBL" id="MSFK01000028">
    <property type="protein sequence ID" value="PWY76153.1"/>
    <property type="molecule type" value="Genomic_DNA"/>
</dbReference>
<dbReference type="GO" id="GO:0000435">
    <property type="term" value="P:positive regulation of transcription from RNA polymerase II promoter by galactose"/>
    <property type="evidence" value="ECO:0007669"/>
    <property type="project" value="TreeGrafter"/>
</dbReference>
<dbReference type="CDD" id="cd00067">
    <property type="entry name" value="GAL4"/>
    <property type="match status" value="1"/>
</dbReference>
<dbReference type="RefSeq" id="XP_025464150.1">
    <property type="nucleotide sequence ID" value="XM_025615922.1"/>
</dbReference>
<dbReference type="SMART" id="SM00066">
    <property type="entry name" value="GAL4"/>
    <property type="match status" value="1"/>
</dbReference>
<dbReference type="GO" id="GO:0005634">
    <property type="term" value="C:nucleus"/>
    <property type="evidence" value="ECO:0007669"/>
    <property type="project" value="TreeGrafter"/>
</dbReference>
<dbReference type="CDD" id="cd12148">
    <property type="entry name" value="fungal_TF_MHR"/>
    <property type="match status" value="1"/>
</dbReference>
<evidence type="ECO:0000313" key="6">
    <source>
        <dbReference type="EMBL" id="PWY76153.1"/>
    </source>
</evidence>
<dbReference type="PROSITE" id="PS50048">
    <property type="entry name" value="ZN2_CY6_FUNGAL_2"/>
    <property type="match status" value="1"/>
</dbReference>
<evidence type="ECO:0000256" key="2">
    <source>
        <dbReference type="ARBA" id="ARBA00023125"/>
    </source>
</evidence>
<dbReference type="PROSITE" id="PS00463">
    <property type="entry name" value="ZN2_CY6_FUNGAL_1"/>
    <property type="match status" value="1"/>
</dbReference>
<evidence type="ECO:0000256" key="3">
    <source>
        <dbReference type="ARBA" id="ARBA00023163"/>
    </source>
</evidence>
<dbReference type="GO" id="GO:0000978">
    <property type="term" value="F:RNA polymerase II cis-regulatory region sequence-specific DNA binding"/>
    <property type="evidence" value="ECO:0007669"/>
    <property type="project" value="TreeGrafter"/>
</dbReference>
<dbReference type="GeneID" id="37118065"/>
<dbReference type="PANTHER" id="PTHR47424:SF5">
    <property type="entry name" value="ZN(II)2CYS6 TRANSCRIPTION FACTOR (EUROFUNG)"/>
    <property type="match status" value="1"/>
</dbReference>
<keyword evidence="1" id="KW-0805">Transcription regulation</keyword>
<dbReference type="AlphaFoldDB" id="A0A317VP65"/>
<keyword evidence="2" id="KW-0238">DNA-binding</keyword>
<dbReference type="InterPro" id="IPR051127">
    <property type="entry name" value="Fungal_SecMet_Regulators"/>
</dbReference>
<protein>
    <recommendedName>
        <fullName evidence="5">Zn(2)-C6 fungal-type domain-containing protein</fullName>
    </recommendedName>
</protein>
<reference evidence="6 7" key="1">
    <citation type="submission" date="2016-12" db="EMBL/GenBank/DDBJ databases">
        <title>The genomes of Aspergillus section Nigri reveals drivers in fungal speciation.</title>
        <authorList>
            <consortium name="DOE Joint Genome Institute"/>
            <person name="Vesth T.C."/>
            <person name="Nybo J."/>
            <person name="Theobald S."/>
            <person name="Brandl J."/>
            <person name="Frisvad J.C."/>
            <person name="Nielsen K.F."/>
            <person name="Lyhne E.K."/>
            <person name="Kogle M.E."/>
            <person name="Kuo A."/>
            <person name="Riley R."/>
            <person name="Clum A."/>
            <person name="Nolan M."/>
            <person name="Lipzen A."/>
            <person name="Salamov A."/>
            <person name="Henrissat B."/>
            <person name="Wiebenga A."/>
            <person name="De Vries R.P."/>
            <person name="Grigoriev I.V."/>
            <person name="Mortensen U.H."/>
            <person name="Andersen M.R."/>
            <person name="Baker S.E."/>
        </authorList>
    </citation>
    <scope>NUCLEOTIDE SEQUENCE [LARGE SCALE GENOMIC DNA]</scope>
    <source>
        <strain evidence="6 7">CBS 115572</strain>
    </source>
</reference>
<dbReference type="GO" id="GO:0000981">
    <property type="term" value="F:DNA-binding transcription factor activity, RNA polymerase II-specific"/>
    <property type="evidence" value="ECO:0007669"/>
    <property type="project" value="InterPro"/>
</dbReference>
<sequence>MTEAEEGTTKVSMPYRAVQVCSTCKLRKKRCDKTLPICGYCGKRNLLCRYEDFPQPKGESDAVAAMLMQMVSLLGPSGSMSTSHRIWYQVQRIIQFASLSLQEIGRCYFNNFHKWLPLISYQVYEEEVTAYNWMSCPPAADFSILTLAMCLITLQPNRETPITPQGLYGTVKVLFAETQAMMCAPDRLLQASLLIAAYEYANGRPEAAHITMGTSSRIAFGIGLHNTDFEQPFSVGDRVRIEERRRCNLWWGGIILERLIICEIKDKEQTPITEYPPPEFPLPTDLDCDGMDSPDADQIAQISSFGRQAQAVFLLDQVLAARRLPLTDKCKMLELRRLDRHLQDFLSMLMSTTTAKIGHDCGPIAPAVRALSLIHQEILDYSPDTVDMRCLHYSQSALEMITNVVVDVARHHKEQIACENARVDLLPLSCSYTLHLAMKNTRDCLGISCPHRHPSDLESLDQLDRVFSNRWKAKEQ</sequence>
<evidence type="ECO:0000256" key="4">
    <source>
        <dbReference type="ARBA" id="ARBA00023242"/>
    </source>
</evidence>
<feature type="domain" description="Zn(2)-C6 fungal-type" evidence="5">
    <location>
        <begin position="20"/>
        <end position="50"/>
    </location>
</feature>
<keyword evidence="4" id="KW-0539">Nucleus</keyword>
<organism evidence="6 7">
    <name type="scientific">Aspergillus sclerotioniger CBS 115572</name>
    <dbReference type="NCBI Taxonomy" id="1450535"/>
    <lineage>
        <taxon>Eukaryota</taxon>
        <taxon>Fungi</taxon>
        <taxon>Dikarya</taxon>
        <taxon>Ascomycota</taxon>
        <taxon>Pezizomycotina</taxon>
        <taxon>Eurotiomycetes</taxon>
        <taxon>Eurotiomycetidae</taxon>
        <taxon>Eurotiales</taxon>
        <taxon>Aspergillaceae</taxon>
        <taxon>Aspergillus</taxon>
        <taxon>Aspergillus subgen. Circumdati</taxon>
    </lineage>
</organism>
<comment type="caution">
    <text evidence="6">The sequence shown here is derived from an EMBL/GenBank/DDBJ whole genome shotgun (WGS) entry which is preliminary data.</text>
</comment>
<gene>
    <name evidence="6" type="ORF">BO94DRAFT_589005</name>
</gene>
<accession>A0A317VP65</accession>
<dbReference type="OrthoDB" id="3862662at2759"/>
<name>A0A317VP65_9EURO</name>
<proteinExistence type="predicted"/>
<evidence type="ECO:0000259" key="5">
    <source>
        <dbReference type="PROSITE" id="PS50048"/>
    </source>
</evidence>
<dbReference type="InterPro" id="IPR001138">
    <property type="entry name" value="Zn2Cys6_DnaBD"/>
</dbReference>
<dbReference type="Gene3D" id="4.10.240.10">
    <property type="entry name" value="Zn(2)-C6 fungal-type DNA-binding domain"/>
    <property type="match status" value="1"/>
</dbReference>
<evidence type="ECO:0000313" key="7">
    <source>
        <dbReference type="Proteomes" id="UP000246702"/>
    </source>
</evidence>
<dbReference type="PANTHER" id="PTHR47424">
    <property type="entry name" value="REGULATORY PROTEIN GAL4"/>
    <property type="match status" value="1"/>
</dbReference>
<keyword evidence="7" id="KW-1185">Reference proteome</keyword>
<dbReference type="Pfam" id="PF00172">
    <property type="entry name" value="Zn_clus"/>
    <property type="match status" value="1"/>
</dbReference>
<dbReference type="STRING" id="1450535.A0A317VP65"/>
<dbReference type="GO" id="GO:0008270">
    <property type="term" value="F:zinc ion binding"/>
    <property type="evidence" value="ECO:0007669"/>
    <property type="project" value="InterPro"/>
</dbReference>
<dbReference type="InterPro" id="IPR036864">
    <property type="entry name" value="Zn2-C6_fun-type_DNA-bd_sf"/>
</dbReference>
<keyword evidence="3" id="KW-0804">Transcription</keyword>
<dbReference type="SUPFAM" id="SSF57701">
    <property type="entry name" value="Zn2/Cys6 DNA-binding domain"/>
    <property type="match status" value="1"/>
</dbReference>
<evidence type="ECO:0000256" key="1">
    <source>
        <dbReference type="ARBA" id="ARBA00023015"/>
    </source>
</evidence>
<dbReference type="Proteomes" id="UP000246702">
    <property type="component" value="Unassembled WGS sequence"/>
</dbReference>